<keyword evidence="2" id="KW-1133">Transmembrane helix</keyword>
<dbReference type="Proteomes" id="UP000887572">
    <property type="component" value="Unplaced"/>
</dbReference>
<feature type="transmembrane region" description="Helical" evidence="2">
    <location>
        <begin position="99"/>
        <end position="121"/>
    </location>
</feature>
<evidence type="ECO:0000256" key="1">
    <source>
        <dbReference type="SAM" id="MobiDB-lite"/>
    </source>
</evidence>
<keyword evidence="3" id="KW-1185">Reference proteome</keyword>
<protein>
    <submittedName>
        <fullName evidence="4">G-protein coupled receptors family 1 profile domain-containing protein</fullName>
    </submittedName>
</protein>
<organism evidence="3 4">
    <name type="scientific">Globodera rostochiensis</name>
    <name type="common">Golden nematode worm</name>
    <name type="synonym">Heterodera rostochiensis</name>
    <dbReference type="NCBI Taxonomy" id="31243"/>
    <lineage>
        <taxon>Eukaryota</taxon>
        <taxon>Metazoa</taxon>
        <taxon>Ecdysozoa</taxon>
        <taxon>Nematoda</taxon>
        <taxon>Chromadorea</taxon>
        <taxon>Rhabditida</taxon>
        <taxon>Tylenchina</taxon>
        <taxon>Tylenchomorpha</taxon>
        <taxon>Tylenchoidea</taxon>
        <taxon>Heteroderidae</taxon>
        <taxon>Heteroderinae</taxon>
        <taxon>Globodera</taxon>
    </lineage>
</organism>
<accession>A0A914I1Q9</accession>
<reference evidence="4" key="1">
    <citation type="submission" date="2022-11" db="UniProtKB">
        <authorList>
            <consortium name="WormBaseParasite"/>
        </authorList>
    </citation>
    <scope>IDENTIFICATION</scope>
</reference>
<dbReference type="WBParaSite" id="Gr19_v10_g5800.t2">
    <property type="protein sequence ID" value="Gr19_v10_g5800.t2"/>
    <property type="gene ID" value="Gr19_v10_g5800"/>
</dbReference>
<dbReference type="SUPFAM" id="SSF81321">
    <property type="entry name" value="Family A G protein-coupled receptor-like"/>
    <property type="match status" value="1"/>
</dbReference>
<dbReference type="AlphaFoldDB" id="A0A914I1Q9"/>
<dbReference type="Gene3D" id="1.20.1070.10">
    <property type="entry name" value="Rhodopsin 7-helix transmembrane proteins"/>
    <property type="match status" value="1"/>
</dbReference>
<feature type="transmembrane region" description="Helical" evidence="2">
    <location>
        <begin position="43"/>
        <end position="63"/>
    </location>
</feature>
<name>A0A914I1Q9_GLORO</name>
<evidence type="ECO:0000313" key="4">
    <source>
        <dbReference type="WBParaSite" id="Gr19_v10_g5800.t2"/>
    </source>
</evidence>
<sequence length="194" mass="22423">MENNIGLNDTYSIIVQASFDDNVKCVYNYEKSSAYILFYLPRLFFTFILPVAIIVIANVAIIFKVPPQDQPMLNATTFLLKFVLTSVTNDTIYQKYYTFYSISFFLYCFNFSTNFIIYALASSMFRKALVQVCCKSEKKSMPIHGNIPKPTPQKQHSRNEHSKPNTLIHKNPTFLEETSQPQHAQNEHPETHTL</sequence>
<evidence type="ECO:0000256" key="2">
    <source>
        <dbReference type="SAM" id="Phobius"/>
    </source>
</evidence>
<evidence type="ECO:0000313" key="3">
    <source>
        <dbReference type="Proteomes" id="UP000887572"/>
    </source>
</evidence>
<keyword evidence="2" id="KW-0812">Transmembrane</keyword>
<feature type="region of interest" description="Disordered" evidence="1">
    <location>
        <begin position="141"/>
        <end position="167"/>
    </location>
</feature>
<keyword evidence="2" id="KW-0472">Membrane</keyword>
<proteinExistence type="predicted"/>